<dbReference type="PANTHER" id="PTHR35137:SF1">
    <property type="entry name" value="CHROMOPHORE LYASE CRL, CHLOROPLASTIC"/>
    <property type="match status" value="1"/>
</dbReference>
<evidence type="ECO:0000256" key="1">
    <source>
        <dbReference type="ARBA" id="ARBA00008206"/>
    </source>
</evidence>
<dbReference type="PANTHER" id="PTHR35137">
    <property type="entry name" value="CHROMOPHORE LYASE CRL, CHLOROPLASTIC"/>
    <property type="match status" value="1"/>
</dbReference>
<gene>
    <name evidence="4" type="primary">cpcT2</name>
    <name evidence="3" type="synonym">cpcT</name>
    <name evidence="4" type="ORF">E5S67_01836</name>
</gene>
<accession>A0ABX2CW21</accession>
<proteinExistence type="inferred from homology"/>
<comment type="function">
    <text evidence="3">Covalently attaches a chromophore to Cys residue(s) of phycobiliproteins.</text>
</comment>
<keyword evidence="2 3" id="KW-0456">Lyase</keyword>
<dbReference type="Pfam" id="PF06206">
    <property type="entry name" value="CpeT"/>
    <property type="match status" value="1"/>
</dbReference>
<dbReference type="CDD" id="cd16338">
    <property type="entry name" value="CpcT"/>
    <property type="match status" value="1"/>
</dbReference>
<dbReference type="HAMAP" id="MF_01460">
    <property type="entry name" value="Chrphore_lyase_CpxT"/>
    <property type="match status" value="1"/>
</dbReference>
<reference evidence="4 5" key="1">
    <citation type="journal article" date="2020" name="Sci. Rep.">
        <title>A novel cyanobacterial geosmin producer, revising GeoA distribution and dispersion patterns in Bacteria.</title>
        <authorList>
            <person name="Churro C."/>
            <person name="Semedo-Aguiar A.P."/>
            <person name="Silva A.D."/>
            <person name="Pereira-Leal J.B."/>
            <person name="Leite R.B."/>
        </authorList>
    </citation>
    <scope>NUCLEOTIDE SEQUENCE [LARGE SCALE GENOMIC DNA]</scope>
    <source>
        <strain evidence="4 5">IPMA8</strain>
    </source>
</reference>
<dbReference type="InterPro" id="IPR038672">
    <property type="entry name" value="CpcT/CpeT_sf"/>
</dbReference>
<dbReference type="Proteomes" id="UP000702425">
    <property type="component" value="Unassembled WGS sequence"/>
</dbReference>
<protein>
    <recommendedName>
        <fullName evidence="3">Chromophore lyase CpcT/CpeT</fullName>
        <ecNumber evidence="3">4.-.-.-</ecNumber>
    </recommendedName>
</protein>
<evidence type="ECO:0000256" key="3">
    <source>
        <dbReference type="HAMAP-Rule" id="MF_01460"/>
    </source>
</evidence>
<evidence type="ECO:0000313" key="5">
    <source>
        <dbReference type="Proteomes" id="UP000702425"/>
    </source>
</evidence>
<name>A0ABX2CW21_9CYAN</name>
<sequence length="214" mass="23885">MNLKNQTNMTISPELRALAQYMAGEFDNREQALADPAWYVHLRLWQRPVPVPLFSEPSITLFAEQANILELDKPYRPRIVQLRHSQIAPGLIEAQYYMFHDIEAVKGAGCNPDLLGKLTKEQIQLLPGCTLSVAVQNLASNGYRFRASLPEGTRCGFAYGGQNYQVDLGFEAAGEEFLSYDKGISPTTGKAIWGALMGPFRFVKRQDFAAEILG</sequence>
<comment type="similarity">
    <text evidence="1 3">Belongs to the CpcT/CpeT biliprotein lyase family.</text>
</comment>
<evidence type="ECO:0000256" key="2">
    <source>
        <dbReference type="ARBA" id="ARBA00023239"/>
    </source>
</evidence>
<comment type="caution">
    <text evidence="4">The sequence shown here is derived from an EMBL/GenBank/DDBJ whole genome shotgun (WGS) entry which is preliminary data.</text>
</comment>
<dbReference type="InterPro" id="IPR010404">
    <property type="entry name" value="CpcT/CpeT"/>
</dbReference>
<dbReference type="Gene3D" id="2.40.128.590">
    <property type="entry name" value="CpcT/CpeT domain"/>
    <property type="match status" value="1"/>
</dbReference>
<evidence type="ECO:0000313" key="4">
    <source>
        <dbReference type="EMBL" id="NQE34113.1"/>
    </source>
</evidence>
<dbReference type="GO" id="GO:0016829">
    <property type="term" value="F:lyase activity"/>
    <property type="evidence" value="ECO:0007669"/>
    <property type="project" value="UniProtKB-KW"/>
</dbReference>
<organism evidence="4 5">
    <name type="scientific">Microcoleus asticus IPMA8</name>
    <dbReference type="NCBI Taxonomy" id="2563858"/>
    <lineage>
        <taxon>Bacteria</taxon>
        <taxon>Bacillati</taxon>
        <taxon>Cyanobacteriota</taxon>
        <taxon>Cyanophyceae</taxon>
        <taxon>Oscillatoriophycideae</taxon>
        <taxon>Oscillatoriales</taxon>
        <taxon>Microcoleaceae</taxon>
        <taxon>Microcoleus</taxon>
        <taxon>Microcoleus asticus</taxon>
    </lineage>
</organism>
<keyword evidence="5" id="KW-1185">Reference proteome</keyword>
<dbReference type="EMBL" id="SRRZ01000025">
    <property type="protein sequence ID" value="NQE34113.1"/>
    <property type="molecule type" value="Genomic_DNA"/>
</dbReference>
<dbReference type="EC" id="4.-.-.-" evidence="3"/>